<dbReference type="GO" id="GO:0009446">
    <property type="term" value="P:putrescine biosynthetic process"/>
    <property type="evidence" value="ECO:0007669"/>
    <property type="project" value="InterPro"/>
</dbReference>
<feature type="compositionally biased region" description="Basic and acidic residues" evidence="2">
    <location>
        <begin position="46"/>
        <end position="66"/>
    </location>
</feature>
<organism evidence="3 4">
    <name type="scientific">Pandoraea morbifera</name>
    <dbReference type="NCBI Taxonomy" id="2508300"/>
    <lineage>
        <taxon>Bacteria</taxon>
        <taxon>Pseudomonadati</taxon>
        <taxon>Pseudomonadota</taxon>
        <taxon>Betaproteobacteria</taxon>
        <taxon>Burkholderiales</taxon>
        <taxon>Burkholderiaceae</taxon>
        <taxon>Pandoraea</taxon>
    </lineage>
</organism>
<evidence type="ECO:0000313" key="4">
    <source>
        <dbReference type="Proteomes" id="UP000368474"/>
    </source>
</evidence>
<dbReference type="EC" id="3.5.3.12" evidence="3"/>
<name>A0A5E4TLY4_9BURK</name>
<dbReference type="PANTHER" id="PTHR31377:SF0">
    <property type="entry name" value="AGMATINE DEIMINASE-RELATED"/>
    <property type="match status" value="1"/>
</dbReference>
<feature type="region of interest" description="Disordered" evidence="2">
    <location>
        <begin position="1"/>
        <end position="71"/>
    </location>
</feature>
<sequence>MPSAPYTGGKFSRHLIDGSATMTDTFSRRPAPRATRTATGRTHNGPPRDNDCGTHGGVDTRADTRADAPANGPWRMPPEWHPHAAGWMAWPGHTVLSGARRAEVVDELGRIAHAIARFEPLHVAVDPAHLDEALRLLPANATLHPMPVDDHWMRDTGPTFVVDETASLHAVRWNFNSWGRKLRPMPAADPLVAERVALTLGVNASAAPIVAEGGSLLVDGEGTLIVTETSILNPNRNPGLTRREAETLFRHWLGATHVVWLPGSWLDTITDGHVDGVASFVRPGVLLATGADGDDEWSREARENLRALLLARDARGRHFDIGLLRSPDFDALPADVANDADFAPEYVNFYLPNGGVVMAAFGDPATDAQAREIVQRAFPERRIVQLPLRAIARRGGGVHCCTQQQPATAAR</sequence>
<dbReference type="GO" id="GO:0004668">
    <property type="term" value="F:protein-arginine deiminase activity"/>
    <property type="evidence" value="ECO:0007669"/>
    <property type="project" value="InterPro"/>
</dbReference>
<dbReference type="AlphaFoldDB" id="A0A5E4TLY4"/>
<reference evidence="3 4" key="1">
    <citation type="submission" date="2019-08" db="EMBL/GenBank/DDBJ databases">
        <authorList>
            <person name="Peeters C."/>
        </authorList>
    </citation>
    <scope>NUCLEOTIDE SEQUENCE [LARGE SCALE GENOMIC DNA]</scope>
    <source>
        <strain evidence="3 4">LMG 31116</strain>
    </source>
</reference>
<proteinExistence type="predicted"/>
<dbReference type="SUPFAM" id="SSF55909">
    <property type="entry name" value="Pentein"/>
    <property type="match status" value="1"/>
</dbReference>
<dbReference type="InterPro" id="IPR007466">
    <property type="entry name" value="Peptidyl-Arg-deiminase_porph"/>
</dbReference>
<evidence type="ECO:0000256" key="2">
    <source>
        <dbReference type="SAM" id="MobiDB-lite"/>
    </source>
</evidence>
<dbReference type="Pfam" id="PF04371">
    <property type="entry name" value="PAD_porph"/>
    <property type="match status" value="1"/>
</dbReference>
<evidence type="ECO:0000313" key="3">
    <source>
        <dbReference type="EMBL" id="VVD88910.1"/>
    </source>
</evidence>
<dbReference type="Proteomes" id="UP000368474">
    <property type="component" value="Unassembled WGS sequence"/>
</dbReference>
<dbReference type="PANTHER" id="PTHR31377">
    <property type="entry name" value="AGMATINE DEIMINASE-RELATED"/>
    <property type="match status" value="1"/>
</dbReference>
<accession>A0A5E4TLY4</accession>
<dbReference type="EMBL" id="CABPSD010000003">
    <property type="protein sequence ID" value="VVD88910.1"/>
    <property type="molecule type" value="Genomic_DNA"/>
</dbReference>
<keyword evidence="1 3" id="KW-0378">Hydrolase</keyword>
<gene>
    <name evidence="3" type="primary">aguA</name>
    <name evidence="3" type="ORF">PMO31116_01492</name>
</gene>
<keyword evidence="4" id="KW-1185">Reference proteome</keyword>
<feature type="compositionally biased region" description="Low complexity" evidence="2">
    <location>
        <begin position="28"/>
        <end position="42"/>
    </location>
</feature>
<protein>
    <submittedName>
        <fullName evidence="3">Agmatine deiminase</fullName>
        <ecNumber evidence="3">3.5.3.12</ecNumber>
    </submittedName>
</protein>
<evidence type="ECO:0000256" key="1">
    <source>
        <dbReference type="ARBA" id="ARBA00022801"/>
    </source>
</evidence>
<dbReference type="Gene3D" id="3.75.10.10">
    <property type="entry name" value="L-arginine/glycine Amidinotransferase, Chain A"/>
    <property type="match status" value="1"/>
</dbReference>
<dbReference type="GO" id="GO:0047632">
    <property type="term" value="F:agmatine deiminase activity"/>
    <property type="evidence" value="ECO:0007669"/>
    <property type="project" value="UniProtKB-EC"/>
</dbReference>